<evidence type="ECO:0000313" key="3">
    <source>
        <dbReference type="EMBL" id="TLS69082.1"/>
    </source>
</evidence>
<sequence>MHKKKLLLIITLSLFPVLQMIPEAAATPAFSRQTGADCRSCHFMDMHGLNAFGRAFKQNAFNLSEHMKEQLQQQKQSEHEAKAPEHNESDQEHGCASC</sequence>
<feature type="signal peptide" evidence="2">
    <location>
        <begin position="1"/>
        <end position="25"/>
    </location>
</feature>
<feature type="region of interest" description="Disordered" evidence="1">
    <location>
        <begin position="66"/>
        <end position="98"/>
    </location>
</feature>
<name>A0A5R9GZD9_9PROT</name>
<evidence type="ECO:0008006" key="5">
    <source>
        <dbReference type="Google" id="ProtNLM"/>
    </source>
</evidence>
<feature type="chain" id="PRO_5024461496" description="Cytochrome C" evidence="2">
    <location>
        <begin position="26"/>
        <end position="98"/>
    </location>
</feature>
<protein>
    <recommendedName>
        <fullName evidence="5">Cytochrome C</fullName>
    </recommendedName>
</protein>
<dbReference type="EMBL" id="VBRY01000001">
    <property type="protein sequence ID" value="TLS69082.1"/>
    <property type="molecule type" value="Genomic_DNA"/>
</dbReference>
<evidence type="ECO:0000256" key="2">
    <source>
        <dbReference type="SAM" id="SignalP"/>
    </source>
</evidence>
<gene>
    <name evidence="3" type="ORF">FEF65_00895</name>
</gene>
<keyword evidence="4" id="KW-1185">Reference proteome</keyword>
<dbReference type="AlphaFoldDB" id="A0A5R9GZD9"/>
<organism evidence="3 4">
    <name type="scientific">Mariprofundus erugo</name>
    <dbReference type="NCBI Taxonomy" id="2528639"/>
    <lineage>
        <taxon>Bacteria</taxon>
        <taxon>Pseudomonadati</taxon>
        <taxon>Pseudomonadota</taxon>
        <taxon>Candidatius Mariprofundia</taxon>
        <taxon>Mariprofundales</taxon>
        <taxon>Mariprofundaceae</taxon>
        <taxon>Mariprofundus</taxon>
    </lineage>
</organism>
<evidence type="ECO:0000256" key="1">
    <source>
        <dbReference type="SAM" id="MobiDB-lite"/>
    </source>
</evidence>
<proteinExistence type="predicted"/>
<comment type="caution">
    <text evidence="3">The sequence shown here is derived from an EMBL/GenBank/DDBJ whole genome shotgun (WGS) entry which is preliminary data.</text>
</comment>
<evidence type="ECO:0000313" key="4">
    <source>
        <dbReference type="Proteomes" id="UP000306585"/>
    </source>
</evidence>
<accession>A0A5R9GZD9</accession>
<keyword evidence="2" id="KW-0732">Signal</keyword>
<dbReference type="RefSeq" id="WP_138237897.1">
    <property type="nucleotide sequence ID" value="NZ_VBRY01000001.1"/>
</dbReference>
<reference evidence="3 4" key="1">
    <citation type="journal article" date="2019" name="Appl. Environ. Microbiol.">
        <title>Environmental Evidence and Genomic Insight of Iron-oxidizing Bacteria Preference Towards More Corrosion Resistant Stainless Steel at Higher Salinities.</title>
        <authorList>
            <person name="Garrison C.E."/>
            <person name="Price K.A."/>
            <person name="Field E.K."/>
        </authorList>
    </citation>
    <scope>NUCLEOTIDE SEQUENCE [LARGE SCALE GENOMIC DNA]</scope>
    <source>
        <strain evidence="3 4">P3</strain>
    </source>
</reference>
<feature type="compositionally biased region" description="Basic and acidic residues" evidence="1">
    <location>
        <begin position="76"/>
        <end position="98"/>
    </location>
</feature>
<dbReference type="Proteomes" id="UP000306585">
    <property type="component" value="Unassembled WGS sequence"/>
</dbReference>